<proteinExistence type="predicted"/>
<organism evidence="2 3">
    <name type="scientific">Enterobacter cancerogenus</name>
    <dbReference type="NCBI Taxonomy" id="69218"/>
    <lineage>
        <taxon>Bacteria</taxon>
        <taxon>Pseudomonadati</taxon>
        <taxon>Pseudomonadota</taxon>
        <taxon>Gammaproteobacteria</taxon>
        <taxon>Enterobacterales</taxon>
        <taxon>Enterobacteriaceae</taxon>
        <taxon>Enterobacter</taxon>
        <taxon>Enterobacter cloacae complex</taxon>
    </lineage>
</organism>
<evidence type="ECO:0000313" key="3">
    <source>
        <dbReference type="Proteomes" id="UP000683583"/>
    </source>
</evidence>
<dbReference type="RefSeq" id="WP_140418830.1">
    <property type="nucleotide sequence ID" value="NZ_CP077290.1"/>
</dbReference>
<evidence type="ECO:0000256" key="1">
    <source>
        <dbReference type="SAM" id="SignalP"/>
    </source>
</evidence>
<sequence>MQNTLAKAVFIASAALSFPSHATITPGGLSQSTWSITNAPANGVSEISFPIRVNEAPVSKGYYFAQQFRIVGANLGYIGIQPLATSEKHAQLIFSVFGSGAKPISSNCSGGADGGSGVSCSTVFTNFVRGTLYYFNVKQDANDKSLWHGSMSDGTNEIPIGSWQITGSTKGINKTELGFIEYFKSLPSCEKLPKISVQYHQPRIAGYKTIITGPSEYGKCKGAANFAGFNTGRWMATHALGFSN</sequence>
<reference evidence="2 3" key="1">
    <citation type="submission" date="2021-06" db="EMBL/GenBank/DDBJ databases">
        <title>FDA dAtabase for Regulatory Grade micrObial Sequences (FDA-ARGOS): Supporting development and validation of Infectious Disease Dx tests.</title>
        <authorList>
            <person name="Sproer C."/>
            <person name="Gronow S."/>
            <person name="Severitt S."/>
            <person name="Schroder I."/>
            <person name="Tallon L."/>
            <person name="Sadzewicz L."/>
            <person name="Zhao X."/>
            <person name="Boylan J."/>
            <person name="Ott S."/>
            <person name="Bowen H."/>
            <person name="Vavikolanu K."/>
            <person name="Mehta A."/>
            <person name="Aluvathingal J."/>
            <person name="Nadendla S."/>
            <person name="Lowell S."/>
            <person name="Myers T."/>
            <person name="Yan Y."/>
        </authorList>
    </citation>
    <scope>NUCLEOTIDE SEQUENCE [LARGE SCALE GENOMIC DNA]</scope>
    <source>
        <strain evidence="2 3">FDAARGOS 1428</strain>
    </source>
</reference>
<feature type="chain" id="PRO_5047349257" evidence="1">
    <location>
        <begin position="23"/>
        <end position="244"/>
    </location>
</feature>
<evidence type="ECO:0000313" key="2">
    <source>
        <dbReference type="EMBL" id="QXA48660.1"/>
    </source>
</evidence>
<dbReference type="EMBL" id="CP077290">
    <property type="protein sequence ID" value="QXA48660.1"/>
    <property type="molecule type" value="Genomic_DNA"/>
</dbReference>
<keyword evidence="1" id="KW-0732">Signal</keyword>
<dbReference type="Proteomes" id="UP000683583">
    <property type="component" value="Chromosome"/>
</dbReference>
<accession>A0ABX8KK43</accession>
<name>A0ABX8KK43_9ENTR</name>
<gene>
    <name evidence="2" type="ORF">I6L58_18405</name>
</gene>
<feature type="signal peptide" evidence="1">
    <location>
        <begin position="1"/>
        <end position="22"/>
    </location>
</feature>
<keyword evidence="3" id="KW-1185">Reference proteome</keyword>
<protein>
    <submittedName>
        <fullName evidence="2">Uncharacterized protein</fullName>
    </submittedName>
</protein>